<sequence>MTTDATTSQTPAGPDARAVRRVADDYVRACTELDPSLATALGTDPLADGLPRLTPGAADDLAALQRSTLADLDALVEQGLVRADVDAERRCAALLRERLGAALAAHDAGEHLRSLGTLFSPVQAVRTAVVLLPGATAEQVGVAVRRVALVERAYAEYGATLLHGLEQGLPGGPAQVTAVLDQLDAWAAVGQGRGWYAEHLAGLLDRCEEDVPAGLRQQAQEAGQSAQRGVLALRTLLAEQYLPVVQDAPDAVGRERYLVGARRWTGSDIDPLEAYGWGWRDLAAIHARMVEVAGQVLPGSTPKEAMDHLEAHGEAVDGVEEVRQRLQQMMDTAVEELDGRHFDIAEPIRRVEAMIAPPGSAAAPYYSRPSLDLVRPGRTWLPTLGRERFPMWDLVSTWYHEGVPGHHLQLAQWAYLSGELSMFQTSTGSVSAATEGWALYAERLMDELGYLTDPGHLMGYLSAQALRAARVVVDIGMHLGLTVPDDQHGLPVFAPGQRWTPELAGRFLGERTGMTQAFIDSEVVRYLGMPGQAISYKLGERAWLAGREAARARAASEGRELDLRAWHMAALGTGALGLDDLARELAALG</sequence>
<keyword evidence="2" id="KW-1185">Reference proteome</keyword>
<name>A0ABV7WEF3_9MICO</name>
<dbReference type="InterPro" id="IPR010281">
    <property type="entry name" value="DUF885"/>
</dbReference>
<organism evidence="1 2">
    <name type="scientific">Aquipuribacter hungaricus</name>
    <dbReference type="NCBI Taxonomy" id="545624"/>
    <lineage>
        <taxon>Bacteria</taxon>
        <taxon>Bacillati</taxon>
        <taxon>Actinomycetota</taxon>
        <taxon>Actinomycetes</taxon>
        <taxon>Micrococcales</taxon>
        <taxon>Intrasporangiaceae</taxon>
        <taxon>Aquipuribacter</taxon>
    </lineage>
</organism>
<dbReference type="RefSeq" id="WP_340294664.1">
    <property type="nucleotide sequence ID" value="NZ_JBBEOI010000175.1"/>
</dbReference>
<accession>A0ABV7WEF3</accession>
<evidence type="ECO:0000313" key="2">
    <source>
        <dbReference type="Proteomes" id="UP001595685"/>
    </source>
</evidence>
<comment type="caution">
    <text evidence="1">The sequence shown here is derived from an EMBL/GenBank/DDBJ whole genome shotgun (WGS) entry which is preliminary data.</text>
</comment>
<dbReference type="EMBL" id="JBHRWW010000002">
    <property type="protein sequence ID" value="MFC3687754.1"/>
    <property type="molecule type" value="Genomic_DNA"/>
</dbReference>
<protein>
    <submittedName>
        <fullName evidence="1">DUF885 domain-containing protein</fullName>
    </submittedName>
</protein>
<dbReference type="PANTHER" id="PTHR33361">
    <property type="entry name" value="GLR0591 PROTEIN"/>
    <property type="match status" value="1"/>
</dbReference>
<proteinExistence type="predicted"/>
<evidence type="ECO:0000313" key="1">
    <source>
        <dbReference type="EMBL" id="MFC3687754.1"/>
    </source>
</evidence>
<dbReference type="Pfam" id="PF05960">
    <property type="entry name" value="DUF885"/>
    <property type="match status" value="1"/>
</dbReference>
<dbReference type="PANTHER" id="PTHR33361:SF2">
    <property type="entry name" value="DUF885 DOMAIN-CONTAINING PROTEIN"/>
    <property type="match status" value="1"/>
</dbReference>
<dbReference type="Proteomes" id="UP001595685">
    <property type="component" value="Unassembled WGS sequence"/>
</dbReference>
<reference evidence="2" key="1">
    <citation type="journal article" date="2019" name="Int. J. Syst. Evol. Microbiol.">
        <title>The Global Catalogue of Microorganisms (GCM) 10K type strain sequencing project: providing services to taxonomists for standard genome sequencing and annotation.</title>
        <authorList>
            <consortium name="The Broad Institute Genomics Platform"/>
            <consortium name="The Broad Institute Genome Sequencing Center for Infectious Disease"/>
            <person name="Wu L."/>
            <person name="Ma J."/>
        </authorList>
    </citation>
    <scope>NUCLEOTIDE SEQUENCE [LARGE SCALE GENOMIC DNA]</scope>
    <source>
        <strain evidence="2">NCAIM B.02333</strain>
    </source>
</reference>
<gene>
    <name evidence="1" type="ORF">ACFOLH_05295</name>
</gene>